<keyword evidence="3" id="KW-1185">Reference proteome</keyword>
<dbReference type="AlphaFoldDB" id="A0A1L7D156"/>
<evidence type="ECO:0000313" key="2">
    <source>
        <dbReference type="EMBL" id="APT91691.1"/>
    </source>
</evidence>
<reference evidence="2 3" key="1">
    <citation type="submission" date="2014-08" db="EMBL/GenBank/DDBJ databases">
        <title>Complete genome sequence of Corynebacterium phocae M408/89/1(T)(=DSM 44612(T)), isolated from the common seal (Phoca vitulina).</title>
        <authorList>
            <person name="Ruckert C."/>
            <person name="Albersmeier A."/>
            <person name="Winkler A."/>
            <person name="Kalinowski J."/>
        </authorList>
    </citation>
    <scope>NUCLEOTIDE SEQUENCE [LARGE SCALE GENOMIC DNA]</scope>
    <source>
        <strain evidence="2 3">M408/89/1</strain>
    </source>
</reference>
<accession>A0A1L7D156</accession>
<dbReference type="EMBL" id="CP009249">
    <property type="protein sequence ID" value="APT91691.1"/>
    <property type="molecule type" value="Genomic_DNA"/>
</dbReference>
<gene>
    <name evidence="2" type="ORF">CPHO_00720</name>
</gene>
<keyword evidence="1" id="KW-1133">Transmembrane helix</keyword>
<feature type="transmembrane region" description="Helical" evidence="1">
    <location>
        <begin position="20"/>
        <end position="40"/>
    </location>
</feature>
<evidence type="ECO:0000256" key="1">
    <source>
        <dbReference type="SAM" id="Phobius"/>
    </source>
</evidence>
<dbReference type="RefSeq" id="WP_075732370.1">
    <property type="nucleotide sequence ID" value="NZ_CP009249.1"/>
</dbReference>
<keyword evidence="1" id="KW-0812">Transmembrane</keyword>
<organism evidence="2 3">
    <name type="scientific">Corynebacterium phocae</name>
    <dbReference type="NCBI Taxonomy" id="161895"/>
    <lineage>
        <taxon>Bacteria</taxon>
        <taxon>Bacillati</taxon>
        <taxon>Actinomycetota</taxon>
        <taxon>Actinomycetes</taxon>
        <taxon>Mycobacteriales</taxon>
        <taxon>Corynebacteriaceae</taxon>
        <taxon>Corynebacterium</taxon>
    </lineage>
</organism>
<protein>
    <submittedName>
        <fullName evidence="2">Uncharacterized protein</fullName>
    </submittedName>
</protein>
<dbReference type="KEGG" id="cpho:CPHO_00720"/>
<proteinExistence type="predicted"/>
<name>A0A1L7D156_9CORY</name>
<dbReference type="Proteomes" id="UP000185491">
    <property type="component" value="Chromosome"/>
</dbReference>
<keyword evidence="1" id="KW-0472">Membrane</keyword>
<evidence type="ECO:0000313" key="3">
    <source>
        <dbReference type="Proteomes" id="UP000185491"/>
    </source>
</evidence>
<sequence>MFNLPIPPALRGFIKDPQSLLALIGGGIALVAAIVTAGVLGSGAGSSAGDAGKPAEGQSTVVVKKADGQVPAQGNCQLKGISPEEVVRRTNDRGVFHWKFEPGEYTVSASCLVPSPATSSTETLKGETTFTVEDSPVTVTITVK</sequence>